<feature type="region of interest" description="Disordered" evidence="4">
    <location>
        <begin position="171"/>
        <end position="201"/>
    </location>
</feature>
<evidence type="ECO:0000313" key="6">
    <source>
        <dbReference type="EMBL" id="PSK42968.1"/>
    </source>
</evidence>
<accession>A0A2P7Z420</accession>
<dbReference type="SUPFAM" id="SSF46785">
    <property type="entry name" value="Winged helix' DNA-binding domain"/>
    <property type="match status" value="1"/>
</dbReference>
<protein>
    <submittedName>
        <fullName evidence="6">Sterigmatocystin 8-O-methyltransferase</fullName>
    </submittedName>
</protein>
<evidence type="ECO:0000256" key="1">
    <source>
        <dbReference type="ARBA" id="ARBA00022603"/>
    </source>
</evidence>
<dbReference type="AlphaFoldDB" id="A0A2P7Z420"/>
<evidence type="ECO:0000313" key="7">
    <source>
        <dbReference type="Proteomes" id="UP000243723"/>
    </source>
</evidence>
<comment type="caution">
    <text evidence="6">The sequence shown here is derived from an EMBL/GenBank/DDBJ whole genome shotgun (WGS) entry which is preliminary data.</text>
</comment>
<keyword evidence="3" id="KW-0949">S-adenosyl-L-methionine</keyword>
<dbReference type="EMBL" id="NHZQ01000331">
    <property type="protein sequence ID" value="PSK42968.1"/>
    <property type="molecule type" value="Genomic_DNA"/>
</dbReference>
<name>A0A2P7Z420_9PEZI</name>
<dbReference type="PANTHER" id="PTHR43712">
    <property type="entry name" value="PUTATIVE (AFU_ORTHOLOGUE AFUA_4G14580)-RELATED"/>
    <property type="match status" value="1"/>
</dbReference>
<dbReference type="InterPro" id="IPR029063">
    <property type="entry name" value="SAM-dependent_MTases_sf"/>
</dbReference>
<dbReference type="STRING" id="40998.A0A2P7Z420"/>
<dbReference type="GO" id="GO:0032259">
    <property type="term" value="P:methylation"/>
    <property type="evidence" value="ECO:0007669"/>
    <property type="project" value="UniProtKB-KW"/>
</dbReference>
<dbReference type="Gene3D" id="3.40.50.150">
    <property type="entry name" value="Vaccinia Virus protein VP39"/>
    <property type="match status" value="1"/>
</dbReference>
<dbReference type="Proteomes" id="UP000243723">
    <property type="component" value="Unassembled WGS sequence"/>
</dbReference>
<dbReference type="OrthoDB" id="1606438at2759"/>
<proteinExistence type="predicted"/>
<reference evidence="6 7" key="1">
    <citation type="submission" date="2017-05" db="EMBL/GenBank/DDBJ databases">
        <title>Draft genome sequence of Elsinoe australis.</title>
        <authorList>
            <person name="Cheng Q."/>
        </authorList>
    </citation>
    <scope>NUCLEOTIDE SEQUENCE [LARGE SCALE GENOMIC DNA]</scope>
    <source>
        <strain evidence="6 7">NL1</strain>
    </source>
</reference>
<keyword evidence="7" id="KW-1185">Reference proteome</keyword>
<dbReference type="InterPro" id="IPR001077">
    <property type="entry name" value="COMT_C"/>
</dbReference>
<gene>
    <name evidence="6" type="ORF">B9Z65_6922</name>
</gene>
<dbReference type="GO" id="GO:0008171">
    <property type="term" value="F:O-methyltransferase activity"/>
    <property type="evidence" value="ECO:0007669"/>
    <property type="project" value="InterPro"/>
</dbReference>
<organism evidence="6 7">
    <name type="scientific">Elsinoe australis</name>
    <dbReference type="NCBI Taxonomy" id="40998"/>
    <lineage>
        <taxon>Eukaryota</taxon>
        <taxon>Fungi</taxon>
        <taxon>Dikarya</taxon>
        <taxon>Ascomycota</taxon>
        <taxon>Pezizomycotina</taxon>
        <taxon>Dothideomycetes</taxon>
        <taxon>Dothideomycetidae</taxon>
        <taxon>Myriangiales</taxon>
        <taxon>Elsinoaceae</taxon>
        <taxon>Elsinoe</taxon>
    </lineage>
</organism>
<dbReference type="PROSITE" id="PS51683">
    <property type="entry name" value="SAM_OMT_II"/>
    <property type="match status" value="1"/>
</dbReference>
<keyword evidence="1 6" id="KW-0489">Methyltransferase</keyword>
<feature type="domain" description="O-methyltransferase C-terminal" evidence="5">
    <location>
        <begin position="240"/>
        <end position="410"/>
    </location>
</feature>
<dbReference type="Pfam" id="PF00891">
    <property type="entry name" value="Methyltransf_2"/>
    <property type="match status" value="1"/>
</dbReference>
<dbReference type="SUPFAM" id="SSF53335">
    <property type="entry name" value="S-adenosyl-L-methionine-dependent methyltransferases"/>
    <property type="match status" value="1"/>
</dbReference>
<evidence type="ECO:0000256" key="3">
    <source>
        <dbReference type="ARBA" id="ARBA00022691"/>
    </source>
</evidence>
<dbReference type="InterPro" id="IPR036388">
    <property type="entry name" value="WH-like_DNA-bd_sf"/>
</dbReference>
<evidence type="ECO:0000259" key="5">
    <source>
        <dbReference type="Pfam" id="PF00891"/>
    </source>
</evidence>
<keyword evidence="2 6" id="KW-0808">Transferase</keyword>
<feature type="compositionally biased region" description="Pro residues" evidence="4">
    <location>
        <begin position="181"/>
        <end position="192"/>
    </location>
</feature>
<evidence type="ECO:0000256" key="4">
    <source>
        <dbReference type="SAM" id="MobiDB-lite"/>
    </source>
</evidence>
<dbReference type="InterPro" id="IPR036390">
    <property type="entry name" value="WH_DNA-bd_sf"/>
</dbReference>
<feature type="compositionally biased region" description="Polar residues" evidence="4">
    <location>
        <begin position="171"/>
        <end position="180"/>
    </location>
</feature>
<dbReference type="InterPro" id="IPR016461">
    <property type="entry name" value="COMT-like"/>
</dbReference>
<dbReference type="PANTHER" id="PTHR43712:SF5">
    <property type="entry name" value="O-METHYLTRANSFERASE ASQN-RELATED"/>
    <property type="match status" value="1"/>
</dbReference>
<sequence length="441" mass="48825">MSFSELTQTILSASAVLEPHLSSTDPFPLPSSARQARSTLLTAVHSLQALLVPPQEAILHHTILLIFDLACLRWLAYFDIFTAVPLDQSISFEDLAREQNVPLDTLTRIIRYASTNGWFAEDGPFHVRHSTLSQHVATSKVAQDQLKYQLEINFKASFHLVEATKLETASKSTNLDHSLPNQPPPSSAPPTPTKKSPTPFNLAFSTPHNSATWASLSPVWSPIYTNLMTSFLHNPLFSASHLLTSYPWSSLPPASLVLDLGGNTGFLAIALARAFPHLQLLVQDLPLPVARGRETLPEDVKGRVLFEAQDFLEENEARDVQVVVVRFVLHDLPDGEARKVLGNLRAVVKAEGRVVVWDVVLDDLKGDGKREAGWLEGRVKRNMDVLMMTMFGARERKEGEWRILAEGAGWEVDRVVRMEGCAASLLVLRIKQGEDSINGQA</sequence>
<dbReference type="Gene3D" id="1.10.10.10">
    <property type="entry name" value="Winged helix-like DNA-binding domain superfamily/Winged helix DNA-binding domain"/>
    <property type="match status" value="1"/>
</dbReference>
<evidence type="ECO:0000256" key="2">
    <source>
        <dbReference type="ARBA" id="ARBA00022679"/>
    </source>
</evidence>